<name>A0ABN1GK90_9HYPH</name>
<proteinExistence type="predicted"/>
<evidence type="ECO:0000256" key="1">
    <source>
        <dbReference type="SAM" id="SignalP"/>
    </source>
</evidence>
<sequence length="134" mass="14505">MKAIRTHLLKAALPAVITLSLPTTGHAQSLCQQISGANIVAQDGTFLGNVSSQFDSKSVLNEFGTHGSEFSGQSIWNEFGSYGGKFSDKSPFNEFSSTPPMIIKNGRVIGYLSVQRASNTLNPYILKTCKDEIF</sequence>
<dbReference type="Proteomes" id="UP001424441">
    <property type="component" value="Unassembled WGS sequence"/>
</dbReference>
<gene>
    <name evidence="2" type="ORF">GCM10008943_30760</name>
</gene>
<accession>A0ABN1GK90</accession>
<dbReference type="EMBL" id="BAAADE010000010">
    <property type="protein sequence ID" value="GAA0613229.1"/>
    <property type="molecule type" value="Genomic_DNA"/>
</dbReference>
<evidence type="ECO:0000313" key="2">
    <source>
        <dbReference type="EMBL" id="GAA0613229.1"/>
    </source>
</evidence>
<dbReference type="RefSeq" id="WP_343807549.1">
    <property type="nucleotide sequence ID" value="NZ_BAAADE010000010.1"/>
</dbReference>
<evidence type="ECO:0000313" key="3">
    <source>
        <dbReference type="Proteomes" id="UP001424441"/>
    </source>
</evidence>
<keyword evidence="1" id="KW-0732">Signal</keyword>
<feature type="chain" id="PRO_5046608485" evidence="1">
    <location>
        <begin position="28"/>
        <end position="134"/>
    </location>
</feature>
<protein>
    <submittedName>
        <fullName evidence="2">Uncharacterized protein</fullName>
    </submittedName>
</protein>
<comment type="caution">
    <text evidence="2">The sequence shown here is derived from an EMBL/GenBank/DDBJ whole genome shotgun (WGS) entry which is preliminary data.</text>
</comment>
<organism evidence="2 3">
    <name type="scientific">Paenochrobactrum glaciei</name>
    <dbReference type="NCBI Taxonomy" id="486407"/>
    <lineage>
        <taxon>Bacteria</taxon>
        <taxon>Pseudomonadati</taxon>
        <taxon>Pseudomonadota</taxon>
        <taxon>Alphaproteobacteria</taxon>
        <taxon>Hyphomicrobiales</taxon>
        <taxon>Brucellaceae</taxon>
        <taxon>Paenochrobactrum</taxon>
    </lineage>
</organism>
<reference evidence="2 3" key="1">
    <citation type="journal article" date="2019" name="Int. J. Syst. Evol. Microbiol.">
        <title>The Global Catalogue of Microorganisms (GCM) 10K type strain sequencing project: providing services to taxonomists for standard genome sequencing and annotation.</title>
        <authorList>
            <consortium name="The Broad Institute Genomics Platform"/>
            <consortium name="The Broad Institute Genome Sequencing Center for Infectious Disease"/>
            <person name="Wu L."/>
            <person name="Ma J."/>
        </authorList>
    </citation>
    <scope>NUCLEOTIDE SEQUENCE [LARGE SCALE GENOMIC DNA]</scope>
    <source>
        <strain evidence="2 3">JCM 15115</strain>
    </source>
</reference>
<feature type="signal peptide" evidence="1">
    <location>
        <begin position="1"/>
        <end position="27"/>
    </location>
</feature>
<keyword evidence="3" id="KW-1185">Reference proteome</keyword>